<proteinExistence type="predicted"/>
<comment type="caution">
    <text evidence="5">The sequence shown here is derived from an EMBL/GenBank/DDBJ whole genome shotgun (WGS) entry which is preliminary data.</text>
</comment>
<sequence length="352" mass="41298">MENKLIKKLDVIVRDIRKNPIHMVKFKERIINNSKQKQSVQLDPNKPSISIRKENNFFDDDENITIYLDFLTEQFFPWNTTKTPLKERCKKAKLHQHTHEFFEFYYLHSGTCHIYVDESEFILQPGAIWILNTQLAHNVVLDDETTNLVNILVRKSTFMDSLINMLDTDDLLYQFFVNSIYSPVAQPKYISCQLEEDCDLLFFLYKLLSTYLTQEPNWQSMMKAVLSGFLLELSSLYQKNKVIQSNTKVLNILDLLSYINSHFMTVTLTELSDKFHYSANYISRFISKQTGHGFAETVNKMKLNKAKEMLANSDFSTETIAATLGYSDRRSFERAFKNVFQITPKQYRDQIA</sequence>
<dbReference type="EMBL" id="JACOQK010000001">
    <property type="protein sequence ID" value="MBC5787630.1"/>
    <property type="molecule type" value="Genomic_DNA"/>
</dbReference>
<evidence type="ECO:0000256" key="1">
    <source>
        <dbReference type="ARBA" id="ARBA00023015"/>
    </source>
</evidence>
<keyword evidence="6" id="KW-1185">Reference proteome</keyword>
<evidence type="ECO:0000313" key="6">
    <source>
        <dbReference type="Proteomes" id="UP000649151"/>
    </source>
</evidence>
<protein>
    <submittedName>
        <fullName evidence="5">Helix-turn-helix transcriptional regulator</fullName>
    </submittedName>
</protein>
<evidence type="ECO:0000313" key="5">
    <source>
        <dbReference type="EMBL" id="MBC5787630.1"/>
    </source>
</evidence>
<reference evidence="5 6" key="1">
    <citation type="submission" date="2020-08" db="EMBL/GenBank/DDBJ databases">
        <title>Genome public.</title>
        <authorList>
            <person name="Liu C."/>
            <person name="Sun Q."/>
        </authorList>
    </citation>
    <scope>NUCLEOTIDE SEQUENCE [LARGE SCALE GENOMIC DNA]</scope>
    <source>
        <strain evidence="5 6">NSJ-27</strain>
    </source>
</reference>
<dbReference type="InterPro" id="IPR018060">
    <property type="entry name" value="HTH_AraC"/>
</dbReference>
<dbReference type="Gene3D" id="2.60.120.10">
    <property type="entry name" value="Jelly Rolls"/>
    <property type="match status" value="1"/>
</dbReference>
<dbReference type="InterPro" id="IPR014710">
    <property type="entry name" value="RmlC-like_jellyroll"/>
</dbReference>
<keyword evidence="2" id="KW-0238">DNA-binding</keyword>
<dbReference type="Proteomes" id="UP000649151">
    <property type="component" value="Unassembled WGS sequence"/>
</dbReference>
<dbReference type="SUPFAM" id="SSF46689">
    <property type="entry name" value="Homeodomain-like"/>
    <property type="match status" value="1"/>
</dbReference>
<dbReference type="PANTHER" id="PTHR43280:SF28">
    <property type="entry name" value="HTH-TYPE TRANSCRIPTIONAL ACTIVATOR RHAS"/>
    <property type="match status" value="1"/>
</dbReference>
<keyword evidence="1" id="KW-0805">Transcription regulation</keyword>
<accession>A0ABR7IR47</accession>
<evidence type="ECO:0000259" key="4">
    <source>
        <dbReference type="PROSITE" id="PS01124"/>
    </source>
</evidence>
<dbReference type="PROSITE" id="PS01124">
    <property type="entry name" value="HTH_ARAC_FAMILY_2"/>
    <property type="match status" value="1"/>
</dbReference>
<dbReference type="PANTHER" id="PTHR43280">
    <property type="entry name" value="ARAC-FAMILY TRANSCRIPTIONAL REGULATOR"/>
    <property type="match status" value="1"/>
</dbReference>
<feature type="domain" description="HTH araC/xylS-type" evidence="4">
    <location>
        <begin position="253"/>
        <end position="350"/>
    </location>
</feature>
<name>A0ABR7IR47_9CLOT</name>
<dbReference type="SUPFAM" id="SSF51215">
    <property type="entry name" value="Regulatory protein AraC"/>
    <property type="match status" value="1"/>
</dbReference>
<dbReference type="InterPro" id="IPR009057">
    <property type="entry name" value="Homeodomain-like_sf"/>
</dbReference>
<dbReference type="RefSeq" id="WP_069986790.1">
    <property type="nucleotide sequence ID" value="NZ_JACOQK010000001.1"/>
</dbReference>
<evidence type="ECO:0000256" key="2">
    <source>
        <dbReference type="ARBA" id="ARBA00023125"/>
    </source>
</evidence>
<dbReference type="Pfam" id="PF07883">
    <property type="entry name" value="Cupin_2"/>
    <property type="match status" value="1"/>
</dbReference>
<organism evidence="5 6">
    <name type="scientific">Clostridium facile</name>
    <dbReference type="NCBI Taxonomy" id="2763035"/>
    <lineage>
        <taxon>Bacteria</taxon>
        <taxon>Bacillati</taxon>
        <taxon>Bacillota</taxon>
        <taxon>Clostridia</taxon>
        <taxon>Eubacteriales</taxon>
        <taxon>Clostridiaceae</taxon>
        <taxon>Clostridium</taxon>
    </lineage>
</organism>
<dbReference type="SMART" id="SM00342">
    <property type="entry name" value="HTH_ARAC"/>
    <property type="match status" value="1"/>
</dbReference>
<dbReference type="InterPro" id="IPR037923">
    <property type="entry name" value="HTH-like"/>
</dbReference>
<dbReference type="Pfam" id="PF12833">
    <property type="entry name" value="HTH_18"/>
    <property type="match status" value="1"/>
</dbReference>
<dbReference type="InterPro" id="IPR013096">
    <property type="entry name" value="Cupin_2"/>
</dbReference>
<keyword evidence="3" id="KW-0804">Transcription</keyword>
<gene>
    <name evidence="5" type="ORF">H8Z77_06310</name>
</gene>
<evidence type="ECO:0000256" key="3">
    <source>
        <dbReference type="ARBA" id="ARBA00023163"/>
    </source>
</evidence>
<dbReference type="Gene3D" id="1.10.10.60">
    <property type="entry name" value="Homeodomain-like"/>
    <property type="match status" value="2"/>
</dbReference>